<comment type="similarity">
    <text evidence="2 7">Belongs to the peptidase S26 family.</text>
</comment>
<reference evidence="10 11" key="1">
    <citation type="submission" date="2018-03" db="EMBL/GenBank/DDBJ databases">
        <title>Phenotypic and genomic properties of Cyclonatronum proteinivorum gen. nov., sp. nov., a haloalkaliphilic bacteroidete from soda lakes possessing Na+-translocating rhodopsin.</title>
        <authorList>
            <person name="Toshchakov S.V."/>
            <person name="Korzhenkov A."/>
            <person name="Samarov N.I."/>
            <person name="Kublanov I.V."/>
            <person name="Muntyan M.S."/>
            <person name="Sorokin D.Y."/>
        </authorList>
    </citation>
    <scope>NUCLEOTIDE SEQUENCE [LARGE SCALE GENOMIC DNA]</scope>
    <source>
        <strain evidence="10 11">Omega</strain>
    </source>
</reference>
<evidence type="ECO:0000256" key="2">
    <source>
        <dbReference type="ARBA" id="ARBA00009370"/>
    </source>
</evidence>
<dbReference type="InterPro" id="IPR036286">
    <property type="entry name" value="LexA/Signal_pep-like_sf"/>
</dbReference>
<dbReference type="Gene3D" id="2.10.109.10">
    <property type="entry name" value="Umud Fragment, subunit A"/>
    <property type="match status" value="2"/>
</dbReference>
<accession>A0A345UMB7</accession>
<dbReference type="RefSeq" id="WP_124245602.1">
    <property type="nucleotide sequence ID" value="NZ_CP027806.1"/>
</dbReference>
<dbReference type="InterPro" id="IPR000223">
    <property type="entry name" value="Pept_S26A_signal_pept_1"/>
</dbReference>
<keyword evidence="7" id="KW-1133">Transmembrane helix</keyword>
<feature type="region of interest" description="Disordered" evidence="8">
    <location>
        <begin position="1"/>
        <end position="27"/>
    </location>
</feature>
<dbReference type="InterPro" id="IPR019533">
    <property type="entry name" value="Peptidase_S26"/>
</dbReference>
<dbReference type="PROSITE" id="PS00761">
    <property type="entry name" value="SPASE_I_3"/>
    <property type="match status" value="1"/>
</dbReference>
<evidence type="ECO:0000313" key="10">
    <source>
        <dbReference type="EMBL" id="AXJ01619.1"/>
    </source>
</evidence>
<protein>
    <recommendedName>
        <fullName evidence="4 7">Signal peptidase I</fullName>
        <ecNumber evidence="3 7">3.4.21.89</ecNumber>
    </recommendedName>
</protein>
<evidence type="ECO:0000256" key="3">
    <source>
        <dbReference type="ARBA" id="ARBA00013208"/>
    </source>
</evidence>
<feature type="domain" description="Peptidase S26" evidence="9">
    <location>
        <begin position="33"/>
        <end position="164"/>
    </location>
</feature>
<dbReference type="PANTHER" id="PTHR43390">
    <property type="entry name" value="SIGNAL PEPTIDASE I"/>
    <property type="match status" value="1"/>
</dbReference>
<evidence type="ECO:0000256" key="8">
    <source>
        <dbReference type="SAM" id="MobiDB-lite"/>
    </source>
</evidence>
<evidence type="ECO:0000256" key="7">
    <source>
        <dbReference type="RuleBase" id="RU362042"/>
    </source>
</evidence>
<dbReference type="GO" id="GO:0006465">
    <property type="term" value="P:signal peptide processing"/>
    <property type="evidence" value="ECO:0007669"/>
    <property type="project" value="InterPro"/>
</dbReference>
<dbReference type="CDD" id="cd06530">
    <property type="entry name" value="S26_SPase_I"/>
    <property type="match status" value="2"/>
</dbReference>
<comment type="subcellular location">
    <subcellularLocation>
        <location evidence="7">Membrane</location>
        <topology evidence="7">Single-pass type II membrane protein</topology>
    </subcellularLocation>
</comment>
<dbReference type="GO" id="GO:0004252">
    <property type="term" value="F:serine-type endopeptidase activity"/>
    <property type="evidence" value="ECO:0007669"/>
    <property type="project" value="InterPro"/>
</dbReference>
<gene>
    <name evidence="10" type="ORF">CYPRO_2377</name>
</gene>
<sequence>MADKKKISGRAERARKRTKDSSSKQAQAKTWAREWGEALIWALAAAVIIRALFFGAYRIPTPSMETTLMTGDFLLVSKMHYGARTPQSVGIPFTGVHLPNLRLPSTRLPGFSSIKRNDIVVFNYPIDDGIPSQKTNYIKRAVGMPADTLEIADKMLFVNHEPAEMFETLQFIHEITPLDGLRISTERLRNAGATVIGTRGPQGERLFAHMSPTVAREVESWGSVEAVELFLNQSGGFSTNFRFVRGLSENSTENMPQIVVPFSGQEVALNTDNIGLYADIIERYEGNRLDVRGDRILINGVERNRYTIQRDYYFMMGDNRDNSEDSRAWGFVPDDHIVGKAWVIYFSIDGRSPRFNRILRSIH</sequence>
<evidence type="ECO:0000256" key="5">
    <source>
        <dbReference type="ARBA" id="ARBA00022801"/>
    </source>
</evidence>
<dbReference type="AlphaFoldDB" id="A0A345UMB7"/>
<keyword evidence="11" id="KW-1185">Reference proteome</keyword>
<evidence type="ECO:0000256" key="1">
    <source>
        <dbReference type="ARBA" id="ARBA00000677"/>
    </source>
</evidence>
<feature type="active site" evidence="6">
    <location>
        <position position="139"/>
    </location>
</feature>
<feature type="transmembrane region" description="Helical" evidence="7">
    <location>
        <begin position="38"/>
        <end position="57"/>
    </location>
</feature>
<dbReference type="OrthoDB" id="9802919at2"/>
<dbReference type="PRINTS" id="PR00727">
    <property type="entry name" value="LEADERPTASE"/>
</dbReference>
<dbReference type="KEGG" id="cprv:CYPRO_2377"/>
<evidence type="ECO:0000313" key="11">
    <source>
        <dbReference type="Proteomes" id="UP000254808"/>
    </source>
</evidence>
<keyword evidence="7" id="KW-0812">Transmembrane</keyword>
<dbReference type="EC" id="3.4.21.89" evidence="3 7"/>
<dbReference type="Proteomes" id="UP000254808">
    <property type="component" value="Chromosome"/>
</dbReference>
<proteinExistence type="inferred from homology"/>
<dbReference type="GO" id="GO:0009003">
    <property type="term" value="F:signal peptidase activity"/>
    <property type="evidence" value="ECO:0007669"/>
    <property type="project" value="UniProtKB-EC"/>
</dbReference>
<dbReference type="PANTHER" id="PTHR43390:SF1">
    <property type="entry name" value="CHLOROPLAST PROCESSING PEPTIDASE"/>
    <property type="match status" value="1"/>
</dbReference>
<organism evidence="10 11">
    <name type="scientific">Cyclonatronum proteinivorum</name>
    <dbReference type="NCBI Taxonomy" id="1457365"/>
    <lineage>
        <taxon>Bacteria</taxon>
        <taxon>Pseudomonadati</taxon>
        <taxon>Balneolota</taxon>
        <taxon>Balneolia</taxon>
        <taxon>Balneolales</taxon>
        <taxon>Cyclonatronaceae</taxon>
        <taxon>Cyclonatronum</taxon>
    </lineage>
</organism>
<evidence type="ECO:0000256" key="6">
    <source>
        <dbReference type="PIRSR" id="PIRSR600223-1"/>
    </source>
</evidence>
<feature type="domain" description="Peptidase S26" evidence="9">
    <location>
        <begin position="304"/>
        <end position="345"/>
    </location>
</feature>
<dbReference type="InterPro" id="IPR019758">
    <property type="entry name" value="Pept_S26A_signal_pept_1_CS"/>
</dbReference>
<feature type="active site" evidence="6">
    <location>
        <position position="63"/>
    </location>
</feature>
<comment type="catalytic activity">
    <reaction evidence="1 7">
        <text>Cleavage of hydrophobic, N-terminal signal or leader sequences from secreted and periplasmic proteins.</text>
        <dbReference type="EC" id="3.4.21.89"/>
    </reaction>
</comment>
<dbReference type="EMBL" id="CP027806">
    <property type="protein sequence ID" value="AXJ01619.1"/>
    <property type="molecule type" value="Genomic_DNA"/>
</dbReference>
<keyword evidence="5 7" id="KW-0378">Hydrolase</keyword>
<dbReference type="SUPFAM" id="SSF51306">
    <property type="entry name" value="LexA/Signal peptidase"/>
    <property type="match status" value="2"/>
</dbReference>
<dbReference type="GO" id="GO:0016020">
    <property type="term" value="C:membrane"/>
    <property type="evidence" value="ECO:0007669"/>
    <property type="project" value="UniProtKB-SubCell"/>
</dbReference>
<evidence type="ECO:0000259" key="9">
    <source>
        <dbReference type="Pfam" id="PF10502"/>
    </source>
</evidence>
<feature type="compositionally biased region" description="Basic and acidic residues" evidence="8">
    <location>
        <begin position="1"/>
        <end position="12"/>
    </location>
</feature>
<evidence type="ECO:0000256" key="4">
    <source>
        <dbReference type="ARBA" id="ARBA00019232"/>
    </source>
</evidence>
<dbReference type="Pfam" id="PF10502">
    <property type="entry name" value="Peptidase_S26"/>
    <property type="match status" value="2"/>
</dbReference>
<name>A0A345UMB7_9BACT</name>
<keyword evidence="7" id="KW-0472">Membrane</keyword>
<keyword evidence="7" id="KW-0645">Protease</keyword>
<dbReference type="NCBIfam" id="TIGR02227">
    <property type="entry name" value="sigpep_I_bact"/>
    <property type="match status" value="2"/>
</dbReference>